<dbReference type="InterPro" id="IPR012310">
    <property type="entry name" value="DNA_ligase_ATP-dep_cent"/>
</dbReference>
<keyword evidence="5 9" id="KW-0547">Nucleotide-binding</keyword>
<dbReference type="GO" id="GO:0003910">
    <property type="term" value="F:DNA ligase (ATP) activity"/>
    <property type="evidence" value="ECO:0007669"/>
    <property type="project" value="UniProtKB-EC"/>
</dbReference>
<keyword evidence="9" id="KW-0227">DNA damage</keyword>
<dbReference type="OMA" id="RDFSCEY"/>
<dbReference type="CDD" id="cd07900">
    <property type="entry name" value="Adenylation_DNA_ligase_I_Euk"/>
    <property type="match status" value="1"/>
</dbReference>
<dbReference type="Pfam" id="PF01068">
    <property type="entry name" value="DNA_ligase_A_M"/>
    <property type="match status" value="1"/>
</dbReference>
<dbReference type="Gene3D" id="1.10.3260.10">
    <property type="entry name" value="DNA ligase, ATP-dependent, N-terminal domain"/>
    <property type="match status" value="1"/>
</dbReference>
<dbReference type="GO" id="GO:0006310">
    <property type="term" value="P:DNA recombination"/>
    <property type="evidence" value="ECO:0007669"/>
    <property type="project" value="UniProtKB-KW"/>
</dbReference>
<keyword evidence="6 9" id="KW-0067">ATP-binding</keyword>
<dbReference type="CDD" id="cd07969">
    <property type="entry name" value="OBF_DNA_ligase_I"/>
    <property type="match status" value="1"/>
</dbReference>
<feature type="region of interest" description="Disordered" evidence="11">
    <location>
        <begin position="318"/>
        <end position="342"/>
    </location>
</feature>
<evidence type="ECO:0000259" key="12">
    <source>
        <dbReference type="PROSITE" id="PS50160"/>
    </source>
</evidence>
<dbReference type="InParanoid" id="D8Q8Z7"/>
<evidence type="ECO:0000256" key="6">
    <source>
        <dbReference type="ARBA" id="ARBA00022840"/>
    </source>
</evidence>
<dbReference type="InterPro" id="IPR012308">
    <property type="entry name" value="DNA_ligase_ATP-dep_N"/>
</dbReference>
<dbReference type="VEuPathDB" id="FungiDB:SCHCODRAFT_02632374"/>
<dbReference type="Gene3D" id="2.40.50.140">
    <property type="entry name" value="Nucleic acid-binding proteins"/>
    <property type="match status" value="1"/>
</dbReference>
<keyword evidence="9" id="KW-0234">DNA repair</keyword>
<evidence type="ECO:0000256" key="3">
    <source>
        <dbReference type="ARBA" id="ARBA00022598"/>
    </source>
</evidence>
<dbReference type="EMBL" id="GL377308">
    <property type="protein sequence ID" value="EFI95150.1"/>
    <property type="molecule type" value="Genomic_DNA"/>
</dbReference>
<dbReference type="SUPFAM" id="SSF117018">
    <property type="entry name" value="ATP-dependent DNA ligase DNA-binding domain"/>
    <property type="match status" value="1"/>
</dbReference>
<keyword evidence="9" id="KW-0233">DNA recombination</keyword>
<dbReference type="SUPFAM" id="SSF50249">
    <property type="entry name" value="Nucleic acid-binding proteins"/>
    <property type="match status" value="1"/>
</dbReference>
<dbReference type="RefSeq" id="XP_003030053.1">
    <property type="nucleotide sequence ID" value="XM_003030007.1"/>
</dbReference>
<comment type="catalytic activity">
    <reaction evidence="8 9">
        <text>ATP + (deoxyribonucleotide)n-3'-hydroxyl + 5'-phospho-(deoxyribonucleotide)m = (deoxyribonucleotide)n+m + AMP + diphosphate.</text>
        <dbReference type="EC" id="6.5.1.1"/>
    </reaction>
</comment>
<name>D8Q8Z7_SCHCM</name>
<dbReference type="OrthoDB" id="206088at2759"/>
<accession>D8Q8Z7</accession>
<evidence type="ECO:0000256" key="11">
    <source>
        <dbReference type="SAM" id="MobiDB-lite"/>
    </source>
</evidence>
<dbReference type="eggNOG" id="KOG0967">
    <property type="taxonomic scope" value="Eukaryota"/>
</dbReference>
<comment type="similarity">
    <text evidence="2 10">Belongs to the ATP-dependent DNA ligase family.</text>
</comment>
<organism evidence="14">
    <name type="scientific">Schizophyllum commune (strain H4-8 / FGSC 9210)</name>
    <name type="common">Split gill fungus</name>
    <dbReference type="NCBI Taxonomy" id="578458"/>
    <lineage>
        <taxon>Eukaryota</taxon>
        <taxon>Fungi</taxon>
        <taxon>Dikarya</taxon>
        <taxon>Basidiomycota</taxon>
        <taxon>Agaricomycotina</taxon>
        <taxon>Agaricomycetes</taxon>
        <taxon>Agaricomycetidae</taxon>
        <taxon>Agaricales</taxon>
        <taxon>Schizophyllaceae</taxon>
        <taxon>Schizophyllum</taxon>
    </lineage>
</organism>
<evidence type="ECO:0000256" key="10">
    <source>
        <dbReference type="RuleBase" id="RU004196"/>
    </source>
</evidence>
<dbReference type="InterPro" id="IPR016059">
    <property type="entry name" value="DNA_ligase_ATP-dep_CS"/>
</dbReference>
<dbReference type="GO" id="GO:0071897">
    <property type="term" value="P:DNA biosynthetic process"/>
    <property type="evidence" value="ECO:0007669"/>
    <property type="project" value="InterPro"/>
</dbReference>
<feature type="region of interest" description="Disordered" evidence="11">
    <location>
        <begin position="781"/>
        <end position="823"/>
    </location>
</feature>
<protein>
    <recommendedName>
        <fullName evidence="9">DNA ligase</fullName>
        <ecNumber evidence="9">6.5.1.1</ecNumber>
    </recommendedName>
</protein>
<dbReference type="InterPro" id="IPR036599">
    <property type="entry name" value="DNA_ligase_N_sf"/>
</dbReference>
<dbReference type="Gene3D" id="3.30.470.30">
    <property type="entry name" value="DNA ligase/mRNA capping enzyme"/>
    <property type="match status" value="1"/>
</dbReference>
<dbReference type="Pfam" id="PF04675">
    <property type="entry name" value="DNA_ligase_A_N"/>
    <property type="match status" value="1"/>
</dbReference>
<keyword evidence="7" id="KW-0539">Nucleus</keyword>
<keyword evidence="4" id="KW-0235">DNA replication</keyword>
<dbReference type="GO" id="GO:0003677">
    <property type="term" value="F:DNA binding"/>
    <property type="evidence" value="ECO:0007669"/>
    <property type="project" value="InterPro"/>
</dbReference>
<dbReference type="GO" id="GO:0005634">
    <property type="term" value="C:nucleus"/>
    <property type="evidence" value="ECO:0007669"/>
    <property type="project" value="UniProtKB-SubCell"/>
</dbReference>
<gene>
    <name evidence="13" type="ORF">SCHCODRAFT_235879</name>
</gene>
<proteinExistence type="inferred from homology"/>
<evidence type="ECO:0000256" key="7">
    <source>
        <dbReference type="ARBA" id="ARBA00023242"/>
    </source>
</evidence>
<evidence type="ECO:0000256" key="5">
    <source>
        <dbReference type="ARBA" id="ARBA00022741"/>
    </source>
</evidence>
<evidence type="ECO:0000256" key="8">
    <source>
        <dbReference type="ARBA" id="ARBA00034003"/>
    </source>
</evidence>
<dbReference type="HOGENOM" id="CLU_005138_1_0_1"/>
<dbReference type="GeneID" id="9588032"/>
<sequence length="823" mass="90593">MPAKRSRDAPESPNKRQKGKQARIDTFFSSPRTPAHAPSPPTATHEVIEIDSSDDAKEPKAGPSKAPSHASPPTPFVRTFSLKNNHAPPSYPSLTTDSLSFDVAQVSAQWTAGSPVPYSFLAHTLKSVSETKSRIAITDALTNCLRVVVQHHPASLLPAVYLLSNTVAPSYESVELGLGTSISKSIQQISGLSSAALRDLYNQLGDVGDVAFAAKSKVRTLIPHPPLLVPGVYKSLLSIAHCKGQGAVKEKQKIVEKLLIASKGEETRFLARTLTQNLRVGAVRTTLLIALSRAFVLTPRPDGRPSGLHASEKLLDSVRALGSPPKSPQKKKRADSDDDARERMKALFSQAESLVKQVYVRHPCYEDIIEALVTEGLDGLDQHVSLAVGIPLMPTLGSPMRSLDEVYDILQDHPFAAELKYDGQRAQIHGRRDDEGNTSVRIFSRHLEDMTTKYPDVVHMIQIMCGRTTGPTSFIIDSEIVALDPETGALKTFQELSNRARKDVQLADVRVAVGVFAFDLMFLDGQELIGLPFRERRDKLYSRFPAFVPEEKAIARFSHVDCCDSQLGRDAIEGFMVKATESRCEGLMIKLLDSCELEERDAKKAKTRRKPFPATYEPDKRTAAWLKLKKDYITGLGDSFDLVPVGAWHGNGRKAKWWSPILLALKSEDGELVAVCKCMSGFTDVFYKALNDRYPLTEQSETCSKQPLWGGDFGGFRPEVYFKPHEVWEVRAADITVSPVSVAAKGLVSDSRGLSLRFPRYIKTREDKGIEEATTASQVARMYQQQQARGIDGGGNDEGDLLDVDVDEDIEEHSDSAGEDDST</sequence>
<dbReference type="KEGG" id="scm:SCHCO_02632374"/>
<evidence type="ECO:0000256" key="9">
    <source>
        <dbReference type="RuleBase" id="RU000617"/>
    </source>
</evidence>
<dbReference type="FunFam" id="3.30.470.30:FF:000002">
    <property type="entry name" value="DNA ligase"/>
    <property type="match status" value="1"/>
</dbReference>
<evidence type="ECO:0000313" key="13">
    <source>
        <dbReference type="EMBL" id="EFI95150.1"/>
    </source>
</evidence>
<dbReference type="InterPro" id="IPR012309">
    <property type="entry name" value="DNA_ligase_ATP-dep_C"/>
</dbReference>
<dbReference type="EC" id="6.5.1.1" evidence="9"/>
<dbReference type="Proteomes" id="UP000007431">
    <property type="component" value="Unassembled WGS sequence"/>
</dbReference>
<evidence type="ECO:0000256" key="2">
    <source>
        <dbReference type="ARBA" id="ARBA00007572"/>
    </source>
</evidence>
<dbReference type="PROSITE" id="PS50160">
    <property type="entry name" value="DNA_LIGASE_A3"/>
    <property type="match status" value="1"/>
</dbReference>
<dbReference type="InterPro" id="IPR050191">
    <property type="entry name" value="ATP-dep_DNA_ligase"/>
</dbReference>
<feature type="compositionally biased region" description="Acidic residues" evidence="11">
    <location>
        <begin position="795"/>
        <end position="823"/>
    </location>
</feature>
<evidence type="ECO:0000256" key="4">
    <source>
        <dbReference type="ARBA" id="ARBA00022705"/>
    </source>
</evidence>
<dbReference type="GO" id="GO:0006281">
    <property type="term" value="P:DNA repair"/>
    <property type="evidence" value="ECO:0007669"/>
    <property type="project" value="UniProtKB-KW"/>
</dbReference>
<feature type="domain" description="ATP-dependent DNA ligase family profile" evidence="12">
    <location>
        <begin position="506"/>
        <end position="667"/>
    </location>
</feature>
<feature type="compositionally biased region" description="Basic and acidic residues" evidence="11">
    <location>
        <begin position="1"/>
        <end position="14"/>
    </location>
</feature>
<comment type="subcellular location">
    <subcellularLocation>
        <location evidence="1">Nucleus</location>
    </subcellularLocation>
</comment>
<dbReference type="GO" id="GO:0006273">
    <property type="term" value="P:lagging strand elongation"/>
    <property type="evidence" value="ECO:0007669"/>
    <property type="project" value="TreeGrafter"/>
</dbReference>
<dbReference type="Pfam" id="PF04679">
    <property type="entry name" value="DNA_ligase_A_C"/>
    <property type="match status" value="1"/>
</dbReference>
<dbReference type="STRING" id="578458.D8Q8Z7"/>
<dbReference type="GO" id="GO:0005524">
    <property type="term" value="F:ATP binding"/>
    <property type="evidence" value="ECO:0007669"/>
    <property type="project" value="UniProtKB-KW"/>
</dbReference>
<keyword evidence="14" id="KW-1185">Reference proteome</keyword>
<dbReference type="NCBIfam" id="TIGR00574">
    <property type="entry name" value="dnl1"/>
    <property type="match status" value="1"/>
</dbReference>
<dbReference type="PROSITE" id="PS00697">
    <property type="entry name" value="DNA_LIGASE_A1"/>
    <property type="match status" value="1"/>
</dbReference>
<evidence type="ECO:0000313" key="14">
    <source>
        <dbReference type="Proteomes" id="UP000007431"/>
    </source>
</evidence>
<evidence type="ECO:0000256" key="1">
    <source>
        <dbReference type="ARBA" id="ARBA00004123"/>
    </source>
</evidence>
<dbReference type="AlphaFoldDB" id="D8Q8Z7"/>
<feature type="region of interest" description="Disordered" evidence="11">
    <location>
        <begin position="1"/>
        <end position="76"/>
    </location>
</feature>
<dbReference type="PANTHER" id="PTHR45674">
    <property type="entry name" value="DNA LIGASE 1/3 FAMILY MEMBER"/>
    <property type="match status" value="1"/>
</dbReference>
<dbReference type="InterPro" id="IPR000977">
    <property type="entry name" value="DNA_ligase_ATP-dep"/>
</dbReference>
<keyword evidence="3 9" id="KW-0436">Ligase</keyword>
<dbReference type="PANTHER" id="PTHR45674:SF9">
    <property type="entry name" value="DNA LIGASE 3"/>
    <property type="match status" value="1"/>
</dbReference>
<dbReference type="FunCoup" id="D8Q8Z7">
    <property type="interactions" value="161"/>
</dbReference>
<reference evidence="13 14" key="1">
    <citation type="journal article" date="2010" name="Nat. Biotechnol.">
        <title>Genome sequence of the model mushroom Schizophyllum commune.</title>
        <authorList>
            <person name="Ohm R.A."/>
            <person name="de Jong J.F."/>
            <person name="Lugones L.G."/>
            <person name="Aerts A."/>
            <person name="Kothe E."/>
            <person name="Stajich J.E."/>
            <person name="de Vries R.P."/>
            <person name="Record E."/>
            <person name="Levasseur A."/>
            <person name="Baker S.E."/>
            <person name="Bartholomew K.A."/>
            <person name="Coutinho P.M."/>
            <person name="Erdmann S."/>
            <person name="Fowler T.J."/>
            <person name="Gathman A.C."/>
            <person name="Lombard V."/>
            <person name="Henrissat B."/>
            <person name="Knabe N."/>
            <person name="Kuees U."/>
            <person name="Lilly W.W."/>
            <person name="Lindquist E."/>
            <person name="Lucas S."/>
            <person name="Magnuson J.K."/>
            <person name="Piumi F."/>
            <person name="Raudaskoski M."/>
            <person name="Salamov A."/>
            <person name="Schmutz J."/>
            <person name="Schwarze F.W.M.R."/>
            <person name="vanKuyk P.A."/>
            <person name="Horton J.S."/>
            <person name="Grigoriev I.V."/>
            <person name="Woesten H.A.B."/>
        </authorList>
    </citation>
    <scope>NUCLEOTIDE SEQUENCE [LARGE SCALE GENOMIC DNA]</scope>
    <source>
        <strain evidence="14">H4-8 / FGSC 9210</strain>
    </source>
</reference>
<dbReference type="SUPFAM" id="SSF56091">
    <property type="entry name" value="DNA ligase/mRNA capping enzyme, catalytic domain"/>
    <property type="match status" value="1"/>
</dbReference>
<dbReference type="InterPro" id="IPR012340">
    <property type="entry name" value="NA-bd_OB-fold"/>
</dbReference>